<dbReference type="InterPro" id="IPR027443">
    <property type="entry name" value="IPNS-like_sf"/>
</dbReference>
<dbReference type="Proteomes" id="UP001472677">
    <property type="component" value="Unassembled WGS sequence"/>
</dbReference>
<organism evidence="1 2">
    <name type="scientific">Hibiscus sabdariffa</name>
    <name type="common">roselle</name>
    <dbReference type="NCBI Taxonomy" id="183260"/>
    <lineage>
        <taxon>Eukaryota</taxon>
        <taxon>Viridiplantae</taxon>
        <taxon>Streptophyta</taxon>
        <taxon>Embryophyta</taxon>
        <taxon>Tracheophyta</taxon>
        <taxon>Spermatophyta</taxon>
        <taxon>Magnoliopsida</taxon>
        <taxon>eudicotyledons</taxon>
        <taxon>Gunneridae</taxon>
        <taxon>Pentapetalae</taxon>
        <taxon>rosids</taxon>
        <taxon>malvids</taxon>
        <taxon>Malvales</taxon>
        <taxon>Malvaceae</taxon>
        <taxon>Malvoideae</taxon>
        <taxon>Hibiscus</taxon>
    </lineage>
</organism>
<name>A0ABR2F833_9ROSI</name>
<gene>
    <name evidence="1" type="ORF">V6N12_062178</name>
</gene>
<comment type="caution">
    <text evidence="1">The sequence shown here is derived from an EMBL/GenBank/DDBJ whole genome shotgun (WGS) entry which is preliminary data.</text>
</comment>
<evidence type="ECO:0008006" key="3">
    <source>
        <dbReference type="Google" id="ProtNLM"/>
    </source>
</evidence>
<accession>A0ABR2F833</accession>
<dbReference type="Gene3D" id="2.60.120.330">
    <property type="entry name" value="B-lactam Antibiotic, Isopenicillin N Synthase, Chain"/>
    <property type="match status" value="1"/>
</dbReference>
<reference evidence="1 2" key="1">
    <citation type="journal article" date="2024" name="G3 (Bethesda)">
        <title>Genome assembly of Hibiscus sabdariffa L. provides insights into metabolisms of medicinal natural products.</title>
        <authorList>
            <person name="Kim T."/>
        </authorList>
    </citation>
    <scope>NUCLEOTIDE SEQUENCE [LARGE SCALE GENOMIC DNA]</scope>
    <source>
        <strain evidence="1">TK-2024</strain>
        <tissue evidence="1">Old leaves</tissue>
    </source>
</reference>
<protein>
    <recommendedName>
        <fullName evidence="3">Isopenicillin N synthase-like Fe(2+) 2OG dioxygenase domain-containing protein</fullName>
    </recommendedName>
</protein>
<dbReference type="EMBL" id="JBBPBM010000007">
    <property type="protein sequence ID" value="KAK8574488.1"/>
    <property type="molecule type" value="Genomic_DNA"/>
</dbReference>
<evidence type="ECO:0000313" key="2">
    <source>
        <dbReference type="Proteomes" id="UP001472677"/>
    </source>
</evidence>
<keyword evidence="2" id="KW-1185">Reference proteome</keyword>
<sequence length="109" mass="11866">MVHLPLKGMEASLGGTLMGRKIGLITSSTGYSLLRLLTTSSGLEILLLTVRLWLEPDVLKQGAEGEEIEYLMMINYYPSASCPRPDLSLGVASHTDLSTMTLFVPNEIP</sequence>
<proteinExistence type="predicted"/>
<dbReference type="SUPFAM" id="SSF51197">
    <property type="entry name" value="Clavaminate synthase-like"/>
    <property type="match status" value="1"/>
</dbReference>
<evidence type="ECO:0000313" key="1">
    <source>
        <dbReference type="EMBL" id="KAK8574488.1"/>
    </source>
</evidence>